<proteinExistence type="predicted"/>
<gene>
    <name evidence="7" type="ORF">DW075_23140</name>
</gene>
<evidence type="ECO:0000256" key="6">
    <source>
        <dbReference type="SAM" id="Phobius"/>
    </source>
</evidence>
<feature type="transmembrane region" description="Helical" evidence="6">
    <location>
        <begin position="50"/>
        <end position="66"/>
    </location>
</feature>
<feature type="transmembrane region" description="Helical" evidence="6">
    <location>
        <begin position="21"/>
        <end position="38"/>
    </location>
</feature>
<evidence type="ECO:0000256" key="5">
    <source>
        <dbReference type="ARBA" id="ARBA00023136"/>
    </source>
</evidence>
<feature type="transmembrane region" description="Helical" evidence="6">
    <location>
        <begin position="99"/>
        <end position="121"/>
    </location>
</feature>
<feature type="transmembrane region" description="Helical" evidence="6">
    <location>
        <begin position="471"/>
        <end position="492"/>
    </location>
</feature>
<protein>
    <submittedName>
        <fullName evidence="7">Lipopolysaccharide biosynthesis protein</fullName>
    </submittedName>
</protein>
<feature type="transmembrane region" description="Helical" evidence="6">
    <location>
        <begin position="193"/>
        <end position="211"/>
    </location>
</feature>
<accession>A0A415FDH3</accession>
<organism evidence="7 8">
    <name type="scientific">Bacteroides xylanisolvens</name>
    <dbReference type="NCBI Taxonomy" id="371601"/>
    <lineage>
        <taxon>Bacteria</taxon>
        <taxon>Pseudomonadati</taxon>
        <taxon>Bacteroidota</taxon>
        <taxon>Bacteroidia</taxon>
        <taxon>Bacteroidales</taxon>
        <taxon>Bacteroidaceae</taxon>
        <taxon>Bacteroides</taxon>
    </lineage>
</organism>
<feature type="transmembrane region" description="Helical" evidence="6">
    <location>
        <begin position="320"/>
        <end position="344"/>
    </location>
</feature>
<evidence type="ECO:0000313" key="8">
    <source>
        <dbReference type="Proteomes" id="UP000285503"/>
    </source>
</evidence>
<name>A0A415FDH3_9BACE</name>
<dbReference type="Proteomes" id="UP000285503">
    <property type="component" value="Unassembled WGS sequence"/>
</dbReference>
<evidence type="ECO:0000256" key="2">
    <source>
        <dbReference type="ARBA" id="ARBA00022475"/>
    </source>
</evidence>
<keyword evidence="3 6" id="KW-0812">Transmembrane</keyword>
<dbReference type="EMBL" id="QRNE01000219">
    <property type="protein sequence ID" value="RHK18615.1"/>
    <property type="molecule type" value="Genomic_DNA"/>
</dbReference>
<dbReference type="AlphaFoldDB" id="A0A415FDH3"/>
<keyword evidence="4 6" id="KW-1133">Transmembrane helix</keyword>
<dbReference type="GO" id="GO:0005886">
    <property type="term" value="C:plasma membrane"/>
    <property type="evidence" value="ECO:0007669"/>
    <property type="project" value="UniProtKB-SubCell"/>
</dbReference>
<sequence length="516" mass="58508">MRYYSFMNTFSNNKRIAKNTLLLYFRMIFMMLVALYTSRIVLNTLGVEDYGIYNVVGGIVAMFGFLNSSMSTTTMRYITYELGKGNFERLKVVFNTCQLILGIISVLVVVGAETVGVWFLYNKMQIPVDRMNAAFWVFQCSILATVVLIMSVPYNAIIVAHERMSAFAYISILEVVLKLAIVYLLLFFSVDKLILYAILILFVQFAIRVIYKVYCNKHFPETHAIWVINKALIKEMAGFTGWNLFGNIAAVLSSQGLNILLNIFFGPVVNAARAVSVQVQSAIIQFSSNFQMALNPQITKTYAADDYKMMHKLIGRSSKFTFFLLLFLSLPIMIQTDFVLTIWLKTVPDYTVTFLRIMLCTTIVDSVANPLMVAASATGRVRLYQSVVGGILLAILPVSYIILETGGDPNSVFIVHLIFSVIAFAVRLFIIRPMIKLDLSEYMIILGRIFMVVCLSLPLPLLYHYYRDNGFVDFIITCLLCMSTVSLSVYYIGLDRQEKGFAYSRIQIILQKIKLI</sequence>
<feature type="transmembrane region" description="Helical" evidence="6">
    <location>
        <begin position="442"/>
        <end position="465"/>
    </location>
</feature>
<dbReference type="InterPro" id="IPR050833">
    <property type="entry name" value="Poly_Biosynth_Transport"/>
</dbReference>
<dbReference type="PANTHER" id="PTHR30250">
    <property type="entry name" value="PST FAMILY PREDICTED COLANIC ACID TRANSPORTER"/>
    <property type="match status" value="1"/>
</dbReference>
<keyword evidence="5 6" id="KW-0472">Membrane</keyword>
<evidence type="ECO:0000313" key="7">
    <source>
        <dbReference type="EMBL" id="RHK18615.1"/>
    </source>
</evidence>
<comment type="subcellular location">
    <subcellularLocation>
        <location evidence="1">Cell membrane</location>
        <topology evidence="1">Multi-pass membrane protein</topology>
    </subcellularLocation>
</comment>
<evidence type="ECO:0000256" key="4">
    <source>
        <dbReference type="ARBA" id="ARBA00022989"/>
    </source>
</evidence>
<reference evidence="7 8" key="1">
    <citation type="submission" date="2018-08" db="EMBL/GenBank/DDBJ databases">
        <title>A genome reference for cultivated species of the human gut microbiota.</title>
        <authorList>
            <person name="Zou Y."/>
            <person name="Xue W."/>
            <person name="Luo G."/>
        </authorList>
    </citation>
    <scope>NUCLEOTIDE SEQUENCE [LARGE SCALE GENOMIC DNA]</scope>
    <source>
        <strain evidence="7 8">AF46-11NS</strain>
    </source>
</reference>
<feature type="transmembrane region" description="Helical" evidence="6">
    <location>
        <begin position="166"/>
        <end position="187"/>
    </location>
</feature>
<feature type="transmembrane region" description="Helical" evidence="6">
    <location>
        <begin position="383"/>
        <end position="403"/>
    </location>
</feature>
<dbReference type="PANTHER" id="PTHR30250:SF26">
    <property type="entry name" value="PSMA PROTEIN"/>
    <property type="match status" value="1"/>
</dbReference>
<keyword evidence="2" id="KW-1003">Cell membrane</keyword>
<feature type="transmembrane region" description="Helical" evidence="6">
    <location>
        <begin position="409"/>
        <end position="430"/>
    </location>
</feature>
<evidence type="ECO:0000256" key="3">
    <source>
        <dbReference type="ARBA" id="ARBA00022692"/>
    </source>
</evidence>
<feature type="transmembrane region" description="Helical" evidence="6">
    <location>
        <begin position="350"/>
        <end position="371"/>
    </location>
</feature>
<evidence type="ECO:0000256" key="1">
    <source>
        <dbReference type="ARBA" id="ARBA00004651"/>
    </source>
</evidence>
<comment type="caution">
    <text evidence="7">The sequence shown here is derived from an EMBL/GenBank/DDBJ whole genome shotgun (WGS) entry which is preliminary data.</text>
</comment>
<feature type="transmembrane region" description="Helical" evidence="6">
    <location>
        <begin position="133"/>
        <end position="154"/>
    </location>
</feature>